<feature type="transmembrane region" description="Helical" evidence="1">
    <location>
        <begin position="47"/>
        <end position="65"/>
    </location>
</feature>
<evidence type="ECO:0000256" key="1">
    <source>
        <dbReference type="SAM" id="Phobius"/>
    </source>
</evidence>
<dbReference type="Proteomes" id="UP000316628">
    <property type="component" value="Unassembled WGS sequence"/>
</dbReference>
<feature type="transmembrane region" description="Helical" evidence="1">
    <location>
        <begin position="179"/>
        <end position="204"/>
    </location>
</feature>
<comment type="caution">
    <text evidence="2">The sequence shown here is derived from an EMBL/GenBank/DDBJ whole genome shotgun (WGS) entry which is preliminary data.</text>
</comment>
<keyword evidence="1" id="KW-0472">Membrane</keyword>
<keyword evidence="3" id="KW-1185">Reference proteome</keyword>
<evidence type="ECO:0000313" key="3">
    <source>
        <dbReference type="Proteomes" id="UP000316628"/>
    </source>
</evidence>
<evidence type="ECO:0000313" key="2">
    <source>
        <dbReference type="EMBL" id="TQM84683.1"/>
    </source>
</evidence>
<organism evidence="2 3">
    <name type="scientific">Saccharothrix saharensis</name>
    <dbReference type="NCBI Taxonomy" id="571190"/>
    <lineage>
        <taxon>Bacteria</taxon>
        <taxon>Bacillati</taxon>
        <taxon>Actinomycetota</taxon>
        <taxon>Actinomycetes</taxon>
        <taxon>Pseudonocardiales</taxon>
        <taxon>Pseudonocardiaceae</taxon>
        <taxon>Saccharothrix</taxon>
    </lineage>
</organism>
<accession>A0A543JPE0</accession>
<keyword evidence="1" id="KW-0812">Transmembrane</keyword>
<dbReference type="EMBL" id="VFPP01000001">
    <property type="protein sequence ID" value="TQM84683.1"/>
    <property type="molecule type" value="Genomic_DNA"/>
</dbReference>
<protein>
    <submittedName>
        <fullName evidence="2">Uncharacterized protein</fullName>
    </submittedName>
</protein>
<dbReference type="AlphaFoldDB" id="A0A543JPE0"/>
<keyword evidence="1" id="KW-1133">Transmembrane helix</keyword>
<reference evidence="2 3" key="1">
    <citation type="submission" date="2019-06" db="EMBL/GenBank/DDBJ databases">
        <title>Sequencing the genomes of 1000 actinobacteria strains.</title>
        <authorList>
            <person name="Klenk H.-P."/>
        </authorList>
    </citation>
    <scope>NUCLEOTIDE SEQUENCE [LARGE SCALE GENOMIC DNA]</scope>
    <source>
        <strain evidence="2 3">DSM 45456</strain>
    </source>
</reference>
<feature type="transmembrane region" description="Helical" evidence="1">
    <location>
        <begin position="216"/>
        <end position="233"/>
    </location>
</feature>
<name>A0A543JPE0_9PSEU</name>
<proteinExistence type="predicted"/>
<gene>
    <name evidence="2" type="ORF">FHX81_7138</name>
</gene>
<feature type="transmembrane region" description="Helical" evidence="1">
    <location>
        <begin position="77"/>
        <end position="96"/>
    </location>
</feature>
<sequence>MWALPVVLGLVLPLWEEGPPVEASAALVIAGVLLRARQAHAERPGAWFPLLVTGSTAVAVVWSGELVEFRLGPAFDLWRYLVGLAVAIGLGCWAWRARYRTVAVTAAAYLAAIQYLGRGAEPVAEFGWTSYGPADAAVPAFDPVLGVDLSAGQPHPELVIVAGAVFAHARPGRVRPWHVAALAGLLGSLWHQGAMALLLVAAVLAAHDLNARRPGAWYPLLMVGVGLAVWPVLDALTAPAWPEPVIEDPGAERHAVLVAGAWSTSAAVAPTVDHDELFLAVVVAAGLAVWSWRRRSPIVLLTALAHLGGAWVGDLPVGTGPVVLAGAAVALATTAAPRAAQNGWAFGWNT</sequence>